<proteinExistence type="inferred from homology"/>
<dbReference type="InterPro" id="IPR004620">
    <property type="entry name" value="MTHF_reductase_bac"/>
</dbReference>
<dbReference type="CDD" id="cd00537">
    <property type="entry name" value="MTHFR"/>
    <property type="match status" value="1"/>
</dbReference>
<evidence type="ECO:0000313" key="13">
    <source>
        <dbReference type="EMBL" id="AHF10469.1"/>
    </source>
</evidence>
<dbReference type="EC" id="1.5.1.54" evidence="12"/>
<dbReference type="RefSeq" id="WP_025205974.1">
    <property type="nucleotide sequence ID" value="NZ_CP007033.1"/>
</dbReference>
<evidence type="ECO:0000256" key="3">
    <source>
        <dbReference type="ARBA" id="ARBA00006743"/>
    </source>
</evidence>
<sequence>MYISELLREKKVLSFEIFPPKQTSSVEGIYDTIDALAPLRPDFISVTYGAGGSTSKTTEKIASLIETKYNLNALMHLTCIDSSKEQMDEMLNDLPNKNISNILALRGDIPKGAEERNRIRDFQYASDLAEYIRKHHVFCVGGACYPEGHPECPYPEQDIENLLWKLDAGVSFLVTQLFFDNDVLYRFKEKLQKANVDIPIIAGIMPLTNQSQIEKMLALSNATVPKNLVRIIHKFEHNAEALKDAGIAYATQQSIDLLTHGVDGIHIYTMNKPQIAKDLVRNLDSLLYATNSRNKNVSNY</sequence>
<comment type="catalytic activity">
    <reaction evidence="11">
        <text>(6S)-5-methyl-5,6,7,8-tetrahydrofolate + NAD(+) = (6R)-5,10-methylene-5,6,7,8-tetrahydrofolate + NADH + H(+)</text>
        <dbReference type="Rhea" id="RHEA:19821"/>
        <dbReference type="ChEBI" id="CHEBI:15378"/>
        <dbReference type="ChEBI" id="CHEBI:15636"/>
        <dbReference type="ChEBI" id="CHEBI:18608"/>
        <dbReference type="ChEBI" id="CHEBI:57540"/>
        <dbReference type="ChEBI" id="CHEBI:57945"/>
        <dbReference type="EC" id="1.5.1.54"/>
    </reaction>
    <physiologicalReaction direction="right-to-left" evidence="11">
        <dbReference type="Rhea" id="RHEA:19823"/>
    </physiologicalReaction>
</comment>
<keyword evidence="9" id="KW-0486">Methionine biosynthesis</keyword>
<dbReference type="EMBL" id="CP007033">
    <property type="protein sequence ID" value="AHF10469.1"/>
    <property type="molecule type" value="Genomic_DNA"/>
</dbReference>
<keyword evidence="4" id="KW-0028">Amino-acid biosynthesis</keyword>
<gene>
    <name evidence="13" type="ORF">DEHRE_10610</name>
</gene>
<accession>A0ABN4BTF5</accession>
<dbReference type="SUPFAM" id="SSF51730">
    <property type="entry name" value="FAD-linked oxidoreductase"/>
    <property type="match status" value="1"/>
</dbReference>
<evidence type="ECO:0000256" key="1">
    <source>
        <dbReference type="ARBA" id="ARBA00001974"/>
    </source>
</evidence>
<reference evidence="13 14" key="1">
    <citation type="journal article" date="2013" name="Stand. Genomic Sci.">
        <title>Complete genome sequence of Dehalobacter restrictus PER-K23(T.).</title>
        <authorList>
            <person name="Kruse T."/>
            <person name="Maillard J."/>
            <person name="Goodwin L."/>
            <person name="Woyke T."/>
            <person name="Teshima H."/>
            <person name="Bruce D."/>
            <person name="Detter C."/>
            <person name="Tapia R."/>
            <person name="Han C."/>
            <person name="Huntemann M."/>
            <person name="Wei C.L."/>
            <person name="Han J."/>
            <person name="Chen A."/>
            <person name="Kyrpides N."/>
            <person name="Szeto E."/>
            <person name="Markowitz V."/>
            <person name="Ivanova N."/>
            <person name="Pagani I."/>
            <person name="Pati A."/>
            <person name="Pitluck S."/>
            <person name="Nolan M."/>
            <person name="Holliger C."/>
            <person name="Smidt H."/>
        </authorList>
    </citation>
    <scope>NUCLEOTIDE SEQUENCE [LARGE SCALE GENOMIC DNA]</scope>
    <source>
        <strain evidence="14">DSM 9455</strain>
    </source>
</reference>
<name>A0ABN4BTF5_DEHRP</name>
<keyword evidence="7 12" id="KW-0560">Oxidoreductase</keyword>
<dbReference type="InterPro" id="IPR029041">
    <property type="entry name" value="FAD-linked_oxidoreductase-like"/>
</dbReference>
<protein>
    <recommendedName>
        <fullName evidence="12">Methylenetetrahydrofolate reductase</fullName>
        <ecNumber evidence="12">1.5.1.54</ecNumber>
    </recommendedName>
</protein>
<evidence type="ECO:0000256" key="9">
    <source>
        <dbReference type="ARBA" id="ARBA00023167"/>
    </source>
</evidence>
<dbReference type="InterPro" id="IPR003171">
    <property type="entry name" value="Mehydrof_redctse-like"/>
</dbReference>
<comment type="cofactor">
    <cofactor evidence="1 12">
        <name>FAD</name>
        <dbReference type="ChEBI" id="CHEBI:57692"/>
    </cofactor>
</comment>
<evidence type="ECO:0000256" key="7">
    <source>
        <dbReference type="ARBA" id="ARBA00023002"/>
    </source>
</evidence>
<evidence type="ECO:0000256" key="11">
    <source>
        <dbReference type="ARBA" id="ARBA00048628"/>
    </source>
</evidence>
<comment type="pathway">
    <text evidence="2 12">One-carbon metabolism; tetrahydrofolate interconversion.</text>
</comment>
<dbReference type="NCBIfam" id="TIGR00676">
    <property type="entry name" value="fadh2"/>
    <property type="match status" value="1"/>
</dbReference>
<evidence type="ECO:0000256" key="4">
    <source>
        <dbReference type="ARBA" id="ARBA00022605"/>
    </source>
</evidence>
<dbReference type="Gene3D" id="3.20.20.220">
    <property type="match status" value="1"/>
</dbReference>
<evidence type="ECO:0000313" key="14">
    <source>
        <dbReference type="Proteomes" id="UP000018934"/>
    </source>
</evidence>
<dbReference type="Pfam" id="PF02219">
    <property type="entry name" value="MTHFR"/>
    <property type="match status" value="1"/>
</dbReference>
<comment type="similarity">
    <text evidence="3 12">Belongs to the methylenetetrahydrofolate reductase family.</text>
</comment>
<evidence type="ECO:0000256" key="2">
    <source>
        <dbReference type="ARBA" id="ARBA00004777"/>
    </source>
</evidence>
<keyword evidence="5 12" id="KW-0285">Flavoprotein</keyword>
<keyword evidence="6 12" id="KW-0274">FAD</keyword>
<evidence type="ECO:0000256" key="5">
    <source>
        <dbReference type="ARBA" id="ARBA00022630"/>
    </source>
</evidence>
<dbReference type="PANTHER" id="PTHR45754:SF3">
    <property type="entry name" value="METHYLENETETRAHYDROFOLATE REDUCTASE (NADPH)"/>
    <property type="match status" value="1"/>
</dbReference>
<comment type="pathway">
    <text evidence="10">Amino-acid biosynthesis; L-methionine biosynthesis via de novo pathway.</text>
</comment>
<organism evidence="13 14">
    <name type="scientific">Dehalobacter restrictus (strain DSM 9455 / PER-K23)</name>
    <dbReference type="NCBI Taxonomy" id="871738"/>
    <lineage>
        <taxon>Bacteria</taxon>
        <taxon>Bacillati</taxon>
        <taxon>Bacillota</taxon>
        <taxon>Clostridia</taxon>
        <taxon>Eubacteriales</taxon>
        <taxon>Desulfitobacteriaceae</taxon>
        <taxon>Dehalobacter</taxon>
    </lineage>
</organism>
<evidence type="ECO:0000256" key="12">
    <source>
        <dbReference type="RuleBase" id="RU003862"/>
    </source>
</evidence>
<keyword evidence="8" id="KW-0520">NAD</keyword>
<evidence type="ECO:0000256" key="6">
    <source>
        <dbReference type="ARBA" id="ARBA00022827"/>
    </source>
</evidence>
<evidence type="ECO:0000256" key="8">
    <source>
        <dbReference type="ARBA" id="ARBA00023027"/>
    </source>
</evidence>
<dbReference type="PANTHER" id="PTHR45754">
    <property type="entry name" value="METHYLENETETRAHYDROFOLATE REDUCTASE"/>
    <property type="match status" value="1"/>
</dbReference>
<dbReference type="Proteomes" id="UP000018934">
    <property type="component" value="Chromosome"/>
</dbReference>
<evidence type="ECO:0000256" key="10">
    <source>
        <dbReference type="ARBA" id="ARBA00034478"/>
    </source>
</evidence>
<keyword evidence="14" id="KW-1185">Reference proteome</keyword>